<accession>A0AAE9YY85</accession>
<feature type="domain" description="HAMP" evidence="8">
    <location>
        <begin position="228"/>
        <end position="282"/>
    </location>
</feature>
<dbReference type="GO" id="GO:0006935">
    <property type="term" value="P:chemotaxis"/>
    <property type="evidence" value="ECO:0007669"/>
    <property type="project" value="UniProtKB-ARBA"/>
</dbReference>
<evidence type="ECO:0000256" key="2">
    <source>
        <dbReference type="ARBA" id="ARBA00023224"/>
    </source>
</evidence>
<dbReference type="PROSITE" id="PS50111">
    <property type="entry name" value="CHEMOTAXIS_TRANSDUC_2"/>
    <property type="match status" value="1"/>
</dbReference>
<dbReference type="Pfam" id="PF00672">
    <property type="entry name" value="HAMP"/>
    <property type="match status" value="1"/>
</dbReference>
<feature type="domain" description="Methyl-accepting transducer" evidence="7">
    <location>
        <begin position="287"/>
        <end position="523"/>
    </location>
</feature>
<dbReference type="SUPFAM" id="SSF58104">
    <property type="entry name" value="Methyl-accepting chemotaxis protein (MCP) signaling domain"/>
    <property type="match status" value="1"/>
</dbReference>
<dbReference type="CDD" id="cd06225">
    <property type="entry name" value="HAMP"/>
    <property type="match status" value="1"/>
</dbReference>
<dbReference type="SMART" id="SM00304">
    <property type="entry name" value="HAMP"/>
    <property type="match status" value="1"/>
</dbReference>
<comment type="similarity">
    <text evidence="3">Belongs to the methyl-accepting chemotaxis (MCP) protein family.</text>
</comment>
<reference evidence="9 10" key="1">
    <citation type="journal article" date="2015" name="Genome Announc.">
        <title>Draft Genome Sequences of Marine Isolates of Thalassomonas viridans and Thalassomonas actiniarum.</title>
        <authorList>
            <person name="Olonade I."/>
            <person name="van Zyl L.J."/>
            <person name="Trindade M."/>
        </authorList>
    </citation>
    <scope>NUCLEOTIDE SEQUENCE [LARGE SCALE GENOMIC DNA]</scope>
    <source>
        <strain evidence="9 10">A5K-106</strain>
    </source>
</reference>
<evidence type="ECO:0000256" key="3">
    <source>
        <dbReference type="ARBA" id="ARBA00029447"/>
    </source>
</evidence>
<dbReference type="CDD" id="cd11386">
    <property type="entry name" value="MCP_signal"/>
    <property type="match status" value="1"/>
</dbReference>
<dbReference type="EMBL" id="CP059736">
    <property type="protein sequence ID" value="WDE02559.1"/>
    <property type="molecule type" value="Genomic_DNA"/>
</dbReference>
<evidence type="ECO:0000313" key="10">
    <source>
        <dbReference type="Proteomes" id="UP000032568"/>
    </source>
</evidence>
<proteinExistence type="inferred from homology"/>
<evidence type="ECO:0000259" key="7">
    <source>
        <dbReference type="PROSITE" id="PS50111"/>
    </source>
</evidence>
<protein>
    <submittedName>
        <fullName evidence="9">Methyl-accepting chemotaxis protein</fullName>
    </submittedName>
</protein>
<dbReference type="Proteomes" id="UP000032568">
    <property type="component" value="Chromosome pTact"/>
</dbReference>
<dbReference type="KEGG" id="tact:SG35_029585"/>
<dbReference type="GO" id="GO:0016020">
    <property type="term" value="C:membrane"/>
    <property type="evidence" value="ECO:0007669"/>
    <property type="project" value="UniProtKB-SubCell"/>
</dbReference>
<evidence type="ECO:0000256" key="1">
    <source>
        <dbReference type="ARBA" id="ARBA00004370"/>
    </source>
</evidence>
<dbReference type="InterPro" id="IPR004089">
    <property type="entry name" value="MCPsignal_dom"/>
</dbReference>
<dbReference type="Pfam" id="PF00015">
    <property type="entry name" value="MCPsignal"/>
    <property type="match status" value="1"/>
</dbReference>
<dbReference type="GO" id="GO:0007165">
    <property type="term" value="P:signal transduction"/>
    <property type="evidence" value="ECO:0007669"/>
    <property type="project" value="UniProtKB-KW"/>
</dbReference>
<keyword evidence="2 4" id="KW-0807">Transducer</keyword>
<dbReference type="FunFam" id="1.10.287.950:FF:000001">
    <property type="entry name" value="Methyl-accepting chemotaxis sensory transducer"/>
    <property type="match status" value="1"/>
</dbReference>
<dbReference type="RefSeq" id="WP_044832342.1">
    <property type="nucleotide sequence ID" value="NZ_CP059736.1"/>
</dbReference>
<sequence>MTIRKLLQIMFTCAGVILIGILTLTFMLSSSQEESVTSANERLNSYKLAQEVQLDSDALTRLARTYVATLDPKFKDEYFSIVDKIEGKAPRPDGRKIPFRELLVENEFTKQELQLLDKSVDLSFNLITTEEQAFNLVEPFENKAPEQLTGEEIKQWKKAINLLFDSGYHQERNKIFAPVDKFMTMLSSRKLEEFNLVSEQVSSKVTIAIAFVVILLIFFMGCYAFIIAKVVKPIEKLRQAALVVAKGDLTSSGNRTIQSDNELGQLNDALDVMVDSLSNIISDVKQSSESTSKASHQLSGSASLGMELVDSQKQSTDLIATAIEELSHSASEVAGVCENAIGIVSKAKQEIENGRQAMEQADNSVSNIRNNLETADKAIAELSETVTSVNQVVDVINGIAEQTNLLALNAAIEAARAGEQGRGFAVVADEVRSLAQRTQLSTKEISQTIEMLKSKAQEVSSGMEETKGEFTCLMDNSDKVGGSISSISDGFVAVNDVTSQIATAAQEQSVVSLDISKQVNELVIKVDDVNSLSQELNQHSSEITDISNTLNASISKFKV</sequence>
<gene>
    <name evidence="9" type="ORF">SG35_029585</name>
</gene>
<feature type="transmembrane region" description="Helical" evidence="6">
    <location>
        <begin position="7"/>
        <end position="28"/>
    </location>
</feature>
<organism evidence="9 10">
    <name type="scientific">Thalassomonas actiniarum</name>
    <dbReference type="NCBI Taxonomy" id="485447"/>
    <lineage>
        <taxon>Bacteria</taxon>
        <taxon>Pseudomonadati</taxon>
        <taxon>Pseudomonadota</taxon>
        <taxon>Gammaproteobacteria</taxon>
        <taxon>Alteromonadales</taxon>
        <taxon>Colwelliaceae</taxon>
        <taxon>Thalassomonas</taxon>
    </lineage>
</organism>
<evidence type="ECO:0000256" key="6">
    <source>
        <dbReference type="SAM" id="Phobius"/>
    </source>
</evidence>
<feature type="coiled-coil region" evidence="5">
    <location>
        <begin position="344"/>
        <end position="385"/>
    </location>
</feature>
<feature type="transmembrane region" description="Helical" evidence="6">
    <location>
        <begin position="205"/>
        <end position="228"/>
    </location>
</feature>
<keyword evidence="6" id="KW-0472">Membrane</keyword>
<dbReference type="Gene3D" id="1.10.287.950">
    <property type="entry name" value="Methyl-accepting chemotaxis protein"/>
    <property type="match status" value="1"/>
</dbReference>
<dbReference type="InterPro" id="IPR003660">
    <property type="entry name" value="HAMP_dom"/>
</dbReference>
<keyword evidence="6" id="KW-0812">Transmembrane</keyword>
<keyword evidence="10" id="KW-1185">Reference proteome</keyword>
<name>A0AAE9YY85_9GAMM</name>
<dbReference type="SMART" id="SM00283">
    <property type="entry name" value="MA"/>
    <property type="match status" value="1"/>
</dbReference>
<evidence type="ECO:0000256" key="4">
    <source>
        <dbReference type="PROSITE-ProRule" id="PRU00284"/>
    </source>
</evidence>
<reference evidence="9 10" key="2">
    <citation type="journal article" date="2022" name="Mar. Drugs">
        <title>Bioassay-Guided Fractionation Leads to the Detection of Cholic Acid Generated by the Rare Thalassomonas sp.</title>
        <authorList>
            <person name="Pheiffer F."/>
            <person name="Schneider Y.K."/>
            <person name="Hansen E.H."/>
            <person name="Andersen J.H."/>
            <person name="Isaksson J."/>
            <person name="Busche T."/>
            <person name="R C."/>
            <person name="Kalinowski J."/>
            <person name="Zyl L.V."/>
            <person name="Trindade M."/>
        </authorList>
    </citation>
    <scope>NUCLEOTIDE SEQUENCE [LARGE SCALE GENOMIC DNA]</scope>
    <source>
        <strain evidence="9 10">A5K-106</strain>
    </source>
</reference>
<dbReference type="AlphaFoldDB" id="A0AAE9YY85"/>
<keyword evidence="6" id="KW-1133">Transmembrane helix</keyword>
<dbReference type="PANTHER" id="PTHR32089">
    <property type="entry name" value="METHYL-ACCEPTING CHEMOTAXIS PROTEIN MCPB"/>
    <property type="match status" value="1"/>
</dbReference>
<evidence type="ECO:0000313" key="9">
    <source>
        <dbReference type="EMBL" id="WDE02559.1"/>
    </source>
</evidence>
<dbReference type="PROSITE" id="PS50885">
    <property type="entry name" value="HAMP"/>
    <property type="match status" value="1"/>
</dbReference>
<keyword evidence="5" id="KW-0175">Coiled coil</keyword>
<evidence type="ECO:0000259" key="8">
    <source>
        <dbReference type="PROSITE" id="PS50885"/>
    </source>
</evidence>
<comment type="subcellular location">
    <subcellularLocation>
        <location evidence="1">Membrane</location>
    </subcellularLocation>
</comment>
<evidence type="ECO:0000256" key="5">
    <source>
        <dbReference type="SAM" id="Coils"/>
    </source>
</evidence>
<dbReference type="PANTHER" id="PTHR32089:SF70">
    <property type="entry name" value="ENERGY TAXIS MODULATING METHYL ACCEPTING SENSORY TRANSDUCER"/>
    <property type="match status" value="1"/>
</dbReference>